<dbReference type="PANTHER" id="PTHR19849">
    <property type="entry name" value="PHOSPHOLIPASE A-2-ACTIVATING PROTEIN"/>
    <property type="match status" value="1"/>
</dbReference>
<dbReference type="InterPro" id="IPR020472">
    <property type="entry name" value="WD40_PAC1"/>
</dbReference>
<dbReference type="Gene3D" id="2.130.10.10">
    <property type="entry name" value="YVTN repeat-like/Quinoprotein amine dehydrogenase"/>
    <property type="match status" value="1"/>
</dbReference>
<dbReference type="PRINTS" id="PR00320">
    <property type="entry name" value="GPROTEINBRPT"/>
</dbReference>
<name>A0A9W9JSK3_9HYPO</name>
<feature type="repeat" description="WD" evidence="5">
    <location>
        <begin position="210"/>
        <end position="231"/>
    </location>
</feature>
<evidence type="ECO:0000256" key="4">
    <source>
        <dbReference type="ARBA" id="ARBA00022737"/>
    </source>
</evidence>
<dbReference type="FunFam" id="3.10.20.870:FF:000003">
    <property type="entry name" value="Polyubiquitin binding (Doa1 Ufd3) protein"/>
    <property type="match status" value="1"/>
</dbReference>
<evidence type="ECO:0000256" key="5">
    <source>
        <dbReference type="PROSITE-ProRule" id="PRU00221"/>
    </source>
</evidence>
<organism evidence="9 10">
    <name type="scientific">Trichoderma breve</name>
    <dbReference type="NCBI Taxonomy" id="2034170"/>
    <lineage>
        <taxon>Eukaryota</taxon>
        <taxon>Fungi</taxon>
        <taxon>Dikarya</taxon>
        <taxon>Ascomycota</taxon>
        <taxon>Pezizomycotina</taxon>
        <taxon>Sordariomycetes</taxon>
        <taxon>Hypocreomycetidae</taxon>
        <taxon>Hypocreales</taxon>
        <taxon>Hypocreaceae</taxon>
        <taxon>Trichoderma</taxon>
    </lineage>
</organism>
<feature type="repeat" description="WD" evidence="5">
    <location>
        <begin position="10"/>
        <end position="40"/>
    </location>
</feature>
<evidence type="ECO:0000313" key="9">
    <source>
        <dbReference type="EMBL" id="KAJ4865410.1"/>
    </source>
</evidence>
<keyword evidence="4" id="KW-0677">Repeat</keyword>
<dbReference type="GO" id="GO:0043161">
    <property type="term" value="P:proteasome-mediated ubiquitin-dependent protein catabolic process"/>
    <property type="evidence" value="ECO:0007669"/>
    <property type="project" value="TreeGrafter"/>
</dbReference>
<comment type="caution">
    <text evidence="9">The sequence shown here is derived from an EMBL/GenBank/DDBJ whole genome shotgun (WGS) entry which is preliminary data.</text>
</comment>
<feature type="domain" description="PFU" evidence="7">
    <location>
        <begin position="377"/>
        <end position="473"/>
    </location>
</feature>
<dbReference type="Pfam" id="PF09070">
    <property type="entry name" value="PFU"/>
    <property type="match status" value="1"/>
</dbReference>
<dbReference type="PROSITE" id="PS51394">
    <property type="entry name" value="PFU"/>
    <property type="match status" value="1"/>
</dbReference>
<gene>
    <name evidence="9" type="ORF">T069G_01940</name>
</gene>
<dbReference type="GO" id="GO:0005737">
    <property type="term" value="C:cytoplasm"/>
    <property type="evidence" value="ECO:0007669"/>
    <property type="project" value="UniProtKB-SubCell"/>
</dbReference>
<dbReference type="SUPFAM" id="SSF50978">
    <property type="entry name" value="WD40 repeat-like"/>
    <property type="match status" value="1"/>
</dbReference>
<evidence type="ECO:0000256" key="6">
    <source>
        <dbReference type="SAM" id="MobiDB-lite"/>
    </source>
</evidence>
<dbReference type="CDD" id="cd00200">
    <property type="entry name" value="WD40"/>
    <property type="match status" value="1"/>
</dbReference>
<evidence type="ECO:0000259" key="8">
    <source>
        <dbReference type="PROSITE" id="PS51396"/>
    </source>
</evidence>
<dbReference type="GO" id="GO:0005634">
    <property type="term" value="C:nucleus"/>
    <property type="evidence" value="ECO:0007669"/>
    <property type="project" value="TreeGrafter"/>
</dbReference>
<feature type="region of interest" description="Disordered" evidence="6">
    <location>
        <begin position="466"/>
        <end position="499"/>
    </location>
</feature>
<dbReference type="Gene3D" id="1.25.10.10">
    <property type="entry name" value="Leucine-rich Repeat Variant"/>
    <property type="match status" value="1"/>
</dbReference>
<dbReference type="InterPro" id="IPR036322">
    <property type="entry name" value="WD40_repeat_dom_sf"/>
</dbReference>
<dbReference type="PROSITE" id="PS50294">
    <property type="entry name" value="WD_REPEATS_REGION"/>
    <property type="match status" value="2"/>
</dbReference>
<dbReference type="Pfam" id="PF00400">
    <property type="entry name" value="WD40"/>
    <property type="match status" value="6"/>
</dbReference>
<dbReference type="Pfam" id="PF08324">
    <property type="entry name" value="PUL"/>
    <property type="match status" value="1"/>
</dbReference>
<dbReference type="RefSeq" id="XP_056034466.1">
    <property type="nucleotide sequence ID" value="XM_056169150.1"/>
</dbReference>
<evidence type="ECO:0000259" key="7">
    <source>
        <dbReference type="PROSITE" id="PS51394"/>
    </source>
</evidence>
<keyword evidence="10" id="KW-1185">Reference proteome</keyword>
<dbReference type="InterPro" id="IPR015155">
    <property type="entry name" value="PFU"/>
</dbReference>
<evidence type="ECO:0000256" key="3">
    <source>
        <dbReference type="ARBA" id="ARBA00022574"/>
    </source>
</evidence>
<dbReference type="GO" id="GO:0010992">
    <property type="term" value="P:ubiquitin recycling"/>
    <property type="evidence" value="ECO:0007669"/>
    <property type="project" value="TreeGrafter"/>
</dbReference>
<feature type="repeat" description="WD" evidence="5">
    <location>
        <begin position="105"/>
        <end position="146"/>
    </location>
</feature>
<proteinExistence type="predicted"/>
<dbReference type="InterPro" id="IPR011989">
    <property type="entry name" value="ARM-like"/>
</dbReference>
<dbReference type="InterPro" id="IPR013535">
    <property type="entry name" value="PUL_dom"/>
</dbReference>
<comment type="subcellular location">
    <subcellularLocation>
        <location evidence="1">Cytoplasm</location>
    </subcellularLocation>
</comment>
<feature type="repeat" description="WD" evidence="5">
    <location>
        <begin position="238"/>
        <end position="269"/>
    </location>
</feature>
<dbReference type="InterPro" id="IPR001680">
    <property type="entry name" value="WD40_rpt"/>
</dbReference>
<dbReference type="InterPro" id="IPR015943">
    <property type="entry name" value="WD40/YVTN_repeat-like_dom_sf"/>
</dbReference>
<dbReference type="Proteomes" id="UP001140511">
    <property type="component" value="Unassembled WGS sequence"/>
</dbReference>
<evidence type="ECO:0000313" key="10">
    <source>
        <dbReference type="Proteomes" id="UP001140511"/>
    </source>
</evidence>
<dbReference type="PANTHER" id="PTHR19849:SF0">
    <property type="entry name" value="PHOSPHOLIPASE A-2-ACTIVATING PROTEIN"/>
    <property type="match status" value="1"/>
</dbReference>
<accession>A0A9W9JSK3</accession>
<reference evidence="9" key="1">
    <citation type="submission" date="2022-09" db="EMBL/GenBank/DDBJ databases">
        <title>Chromosome-level assembly of Trichoderma breve T069, a fungus used in development of biopesticide product.</title>
        <authorList>
            <person name="Lin R."/>
            <person name="Liu T."/>
        </authorList>
    </citation>
    <scope>NUCLEOTIDE SEQUENCE</scope>
    <source>
        <strain evidence="9">T069</strain>
    </source>
</reference>
<dbReference type="AlphaFoldDB" id="A0A9W9JSK3"/>
<keyword evidence="3 5" id="KW-0853">WD repeat</keyword>
<feature type="domain" description="PUL" evidence="8">
    <location>
        <begin position="498"/>
        <end position="770"/>
    </location>
</feature>
<dbReference type="GO" id="GO:0043130">
    <property type="term" value="F:ubiquitin binding"/>
    <property type="evidence" value="ECO:0007669"/>
    <property type="project" value="TreeGrafter"/>
</dbReference>
<dbReference type="EMBL" id="JAOPEN010000001">
    <property type="protein sequence ID" value="KAJ4865410.1"/>
    <property type="molecule type" value="Genomic_DNA"/>
</dbReference>
<evidence type="ECO:0000256" key="2">
    <source>
        <dbReference type="ARBA" id="ARBA00022490"/>
    </source>
</evidence>
<dbReference type="InterPro" id="IPR019775">
    <property type="entry name" value="WD40_repeat_CS"/>
</dbReference>
<dbReference type="PROSITE" id="PS51396">
    <property type="entry name" value="PUL"/>
    <property type="match status" value="1"/>
</dbReference>
<sequence length="773" mass="83486">MAEFKLSAQLLGHEADVRAVSFPSPEFALSASRDCTVRIWRRTQTTPPAFDGSLVSRGSEYVNTVAFFPPNQEHQNGLVVSGGKDTIIEVKSPSLSAADNAERLLIGHAHNVCTLDVSPKGTYLVSGGWDGQARVWNLSKWETEHMLSGHEGMAVWSVVAFDETTVVTGCADKSIRVFDLKQSRGGDVMPAATIYTPDVVRALCKVPKGHPSGADIASASNDGTLRLWKLNGQQVGELHGHESFVYSLASLPSGELVSSGEDRTVRVWKGTECIQTITHPAISVWTVAVNPETGDIISGASDGVARIFTRRSEAVADEATLKEFQDSVKASAIPQQQLGGINKEKLPGPEFLTSKAGTKEGQVQMIKESNGNITAHTWSMAQQQWINVGTVVDAVGSTGKKVEYNGQSYDYVFDVDIEDGKPALKLPYNLSENPYERATKFLNDNELPLSYLDNVANFITENTKGATLGKSERSTGPDPYGTESRYRPGEESQSQTPKVLPQREYLNISAAKYEAILNKISNVNKTMVSSGRKDVALNPGEEATLQSSKEALDSSKAITTPTLNVILKIVTEWPYADRLAGLDLLRCVARYPIAAQFKGPQDLTLLDIAVASSIPDDFPPNENAAMMGARTIANLFSSADGRSLASSKADKAISFLERVTGIKGGEPIGKFNRNVLVALTTVAVNYSVLVNKEKLLNPEQRRRLVTVLGTILKDQTDSEVLYRALVALGTILSTSKGEAKSLGVAAWVEGAASKSSEERIKGVANECLKVIPR</sequence>
<dbReference type="SMART" id="SM00320">
    <property type="entry name" value="WD40"/>
    <property type="match status" value="6"/>
</dbReference>
<dbReference type="FunFam" id="2.130.10.10:FF:000236">
    <property type="entry name" value="Polyubiquitin binding protein (Doa1/Ufd3)"/>
    <property type="match status" value="1"/>
</dbReference>
<protein>
    <submittedName>
        <fullName evidence="9">PUL domain-containing protein</fullName>
    </submittedName>
</protein>
<dbReference type="GeneID" id="80863838"/>
<dbReference type="InterPro" id="IPR038122">
    <property type="entry name" value="PFU_sf"/>
</dbReference>
<keyword evidence="2" id="KW-0963">Cytoplasm</keyword>
<evidence type="ECO:0000256" key="1">
    <source>
        <dbReference type="ARBA" id="ARBA00004496"/>
    </source>
</evidence>
<dbReference type="PROSITE" id="PS50082">
    <property type="entry name" value="WD_REPEATS_2"/>
    <property type="match status" value="4"/>
</dbReference>
<dbReference type="Gene3D" id="3.10.20.870">
    <property type="entry name" value="PFU (PLAA family ubiquitin binding), C-terminal domain"/>
    <property type="match status" value="1"/>
</dbReference>
<dbReference type="PROSITE" id="PS00678">
    <property type="entry name" value="WD_REPEATS_1"/>
    <property type="match status" value="1"/>
</dbReference>